<protein>
    <submittedName>
        <fullName evidence="1">Uncharacterized protein</fullName>
    </submittedName>
</protein>
<evidence type="ECO:0000313" key="2">
    <source>
        <dbReference type="Proteomes" id="UP001205486"/>
    </source>
</evidence>
<dbReference type="Proteomes" id="UP001205486">
    <property type="component" value="Unassembled WGS sequence"/>
</dbReference>
<sequence length="135" mass="14722">MPESGAIRSANDLPVISGCFRHDIIAARLGIGLEYRAARPTELRLIVPQAGDNTGYIGNFAAAQPEDIRRAGHPLGERAAIFFRIRSEGDAGHRQNSGKQDNSVPEHVPPHPNALHTPEHFSLLIKSGAKLRMLF</sequence>
<reference evidence="1" key="1">
    <citation type="submission" date="2022-03" db="EMBL/GenBank/DDBJ databases">
        <title>Interactions between chemoautotrophic and heterotrophic bacteria.</title>
        <authorList>
            <person name="Santoro A."/>
        </authorList>
    </citation>
    <scope>NUCLEOTIDE SEQUENCE</scope>
    <source>
        <strain evidence="1">Nb-106</strain>
    </source>
</reference>
<keyword evidence="2" id="KW-1185">Reference proteome</keyword>
<proteinExistence type="predicted"/>
<accession>A0ACC6AH20</accession>
<name>A0ACC6AH20_NITWI</name>
<comment type="caution">
    <text evidence="1">The sequence shown here is derived from an EMBL/GenBank/DDBJ whole genome shotgun (WGS) entry which is preliminary data.</text>
</comment>
<gene>
    <name evidence="1" type="ORF">J2S34_001465</name>
</gene>
<evidence type="ECO:0000313" key="1">
    <source>
        <dbReference type="EMBL" id="MCP1999043.1"/>
    </source>
</evidence>
<dbReference type="EMBL" id="JALJZS010000001">
    <property type="protein sequence ID" value="MCP1999043.1"/>
    <property type="molecule type" value="Genomic_DNA"/>
</dbReference>
<organism evidence="1 2">
    <name type="scientific">Nitrobacter winogradskyi</name>
    <name type="common">Nitrobacter agilis</name>
    <dbReference type="NCBI Taxonomy" id="913"/>
    <lineage>
        <taxon>Bacteria</taxon>
        <taxon>Pseudomonadati</taxon>
        <taxon>Pseudomonadota</taxon>
        <taxon>Alphaproteobacteria</taxon>
        <taxon>Hyphomicrobiales</taxon>
        <taxon>Nitrobacteraceae</taxon>
        <taxon>Nitrobacter</taxon>
    </lineage>
</organism>